<dbReference type="AlphaFoldDB" id="A8Q815"/>
<dbReference type="STRING" id="425265.A8Q815"/>
<evidence type="ECO:0000256" key="2">
    <source>
        <dbReference type="SAM" id="MobiDB-lite"/>
    </source>
</evidence>
<dbReference type="Proteomes" id="UP000008837">
    <property type="component" value="Unassembled WGS sequence"/>
</dbReference>
<dbReference type="PANTHER" id="PTHR46910:SF17">
    <property type="entry name" value="SCFA-RELATED"/>
    <property type="match status" value="1"/>
</dbReference>
<dbReference type="InParanoid" id="A8Q815"/>
<organism evidence="3 4">
    <name type="scientific">Malassezia globosa (strain ATCC MYA-4612 / CBS 7966)</name>
    <name type="common">Dandruff-associated fungus</name>
    <dbReference type="NCBI Taxonomy" id="425265"/>
    <lineage>
        <taxon>Eukaryota</taxon>
        <taxon>Fungi</taxon>
        <taxon>Dikarya</taxon>
        <taxon>Basidiomycota</taxon>
        <taxon>Ustilaginomycotina</taxon>
        <taxon>Malasseziomycetes</taxon>
        <taxon>Malasseziales</taxon>
        <taxon>Malasseziaceae</taxon>
        <taxon>Malassezia</taxon>
    </lineage>
</organism>
<feature type="region of interest" description="Disordered" evidence="2">
    <location>
        <begin position="566"/>
        <end position="617"/>
    </location>
</feature>
<dbReference type="GeneID" id="5853943"/>
<feature type="region of interest" description="Disordered" evidence="2">
    <location>
        <begin position="24"/>
        <end position="48"/>
    </location>
</feature>
<dbReference type="EMBL" id="AAYY01000011">
    <property type="protein sequence ID" value="EDP42423.1"/>
    <property type="molecule type" value="Genomic_DNA"/>
</dbReference>
<dbReference type="OMA" id="HWADRIM"/>
<proteinExistence type="predicted"/>
<name>A8Q815_MALGO</name>
<dbReference type="RefSeq" id="XP_001729637.1">
    <property type="nucleotide sequence ID" value="XM_001729585.1"/>
</dbReference>
<evidence type="ECO:0000313" key="3">
    <source>
        <dbReference type="EMBL" id="EDP42423.1"/>
    </source>
</evidence>
<reference evidence="3 4" key="1">
    <citation type="journal article" date="2007" name="Proc. Natl. Acad. Sci. U.S.A.">
        <title>Dandruff-associated Malassezia genomes reveal convergent and divergent virulence traits shared with plant and human fungal pathogens.</title>
        <authorList>
            <person name="Xu J."/>
            <person name="Saunders C.W."/>
            <person name="Hu P."/>
            <person name="Grant R.A."/>
            <person name="Boekhout T."/>
            <person name="Kuramae E.E."/>
            <person name="Kronstad J.W."/>
            <person name="Deangelis Y.M."/>
            <person name="Reeder N.L."/>
            <person name="Johnstone K.R."/>
            <person name="Leland M."/>
            <person name="Fieno A.M."/>
            <person name="Begley W.M."/>
            <person name="Sun Y."/>
            <person name="Lacey M.P."/>
            <person name="Chaudhary T."/>
            <person name="Keough T."/>
            <person name="Chu L."/>
            <person name="Sears R."/>
            <person name="Yuan B."/>
            <person name="Dawson T.L.Jr."/>
        </authorList>
    </citation>
    <scope>NUCLEOTIDE SEQUENCE [LARGE SCALE GENOMIC DNA]</scope>
    <source>
        <strain evidence="4">ATCC MYA-4612 / CBS 7966</strain>
    </source>
</reference>
<keyword evidence="4" id="KW-1185">Reference proteome</keyword>
<evidence type="ECO:0000256" key="1">
    <source>
        <dbReference type="ARBA" id="ARBA00023242"/>
    </source>
</evidence>
<feature type="compositionally biased region" description="Pro residues" evidence="2">
    <location>
        <begin position="32"/>
        <end position="41"/>
    </location>
</feature>
<feature type="compositionally biased region" description="Low complexity" evidence="2">
    <location>
        <begin position="566"/>
        <end position="590"/>
    </location>
</feature>
<sequence length="727" mass="81877">MMLLQRMASLESKFEQLIERLDTVTSPKKEAPPPAKQPVDPPSEHTEWNTHHVTNVSSMLSMFLQPTDVHQRRRVLLCMLHHMPPAPLLDAIFDSFRHEVQWINGIVDKAYLQSCMSDIVLLQDALREKSDFFNQLCLSDLSRYIYSVAVSLSICATAVVFSRDAQLNAFQGSTDSLPLYQRYIREALLGLSALSVFDEPNLNFVIIMVLVLSCLSFSRLPGIASGIISHAVQVAFLLDLDMEPPESMSYEEAYRRVQLYFVLCAHDWFSTMAIKRYPLIPNDKERLPSLFGSAEQRSKYLSPYQQMKLKLAHLFCRSSPLIIPQKENYAYIRQLHDEALEVQSSMPNIWLDPHNSTMSTLCAKMHRMFGEGALHYLLLRIHLQYYMRGWDDETYALSRDTCYASARSLLRLFREAFSWKIRNEGCGNACESFVPDEISVPARMWYFSHWCTAAALLLLKHVTMLNERNGHASWDHERESIVEDLCIMSRLFQYLSPVLSYAREGYDAMQRVASHALQKDIDTAQLSNTNCVTHWADRIMPHRTHAPSSEPMSVLNTLSKRNEFSSVAHSTSQASSTPSISSHPCSSLESATTGLSSAQQSPNFRAPSNTSSVSGPSSDVKYGVGHILAQICCTTSWLINTAATGSQQDMPYPVLPEPSMFLMQSHQAPIPVDADMALMLQQKDLLDTDPLSSNVGSLTPFADDFLRSLDNIPPTLDSNASAPLPIL</sequence>
<dbReference type="PANTHER" id="PTHR46910">
    <property type="entry name" value="TRANSCRIPTION FACTOR PDR1"/>
    <property type="match status" value="1"/>
</dbReference>
<dbReference type="InterPro" id="IPR050987">
    <property type="entry name" value="AtrR-like"/>
</dbReference>
<dbReference type="GO" id="GO:0003700">
    <property type="term" value="F:DNA-binding transcription factor activity"/>
    <property type="evidence" value="ECO:0007669"/>
    <property type="project" value="InterPro"/>
</dbReference>
<dbReference type="OrthoDB" id="3364175at2759"/>
<feature type="compositionally biased region" description="Polar residues" evidence="2">
    <location>
        <begin position="591"/>
        <end position="607"/>
    </location>
</feature>
<accession>A8Q815</accession>
<feature type="compositionally biased region" description="Low complexity" evidence="2">
    <location>
        <begin position="608"/>
        <end position="617"/>
    </location>
</feature>
<evidence type="ECO:0000313" key="4">
    <source>
        <dbReference type="Proteomes" id="UP000008837"/>
    </source>
</evidence>
<protein>
    <recommendedName>
        <fullName evidence="5">Transcription factor domain-containing protein</fullName>
    </recommendedName>
</protein>
<keyword evidence="1" id="KW-0539">Nucleus</keyword>
<gene>
    <name evidence="3" type="ORF">MGL_3181</name>
</gene>
<evidence type="ECO:0008006" key="5">
    <source>
        <dbReference type="Google" id="ProtNLM"/>
    </source>
</evidence>
<dbReference type="VEuPathDB" id="FungiDB:MGL_3181"/>
<comment type="caution">
    <text evidence="3">The sequence shown here is derived from an EMBL/GenBank/DDBJ whole genome shotgun (WGS) entry which is preliminary data.</text>
</comment>
<dbReference type="CDD" id="cd12148">
    <property type="entry name" value="fungal_TF_MHR"/>
    <property type="match status" value="1"/>
</dbReference>
<dbReference type="KEGG" id="mgl:MGL_3181"/>